<evidence type="ECO:0000313" key="1">
    <source>
        <dbReference type="EMBL" id="UTC28038.1"/>
    </source>
</evidence>
<dbReference type="Proteomes" id="UP001055634">
    <property type="component" value="Segment"/>
</dbReference>
<gene>
    <name evidence="1" type="ORF">GURKE_00050</name>
</gene>
<name>A0A9E7SQF4_9CAUD</name>
<reference evidence="1" key="1">
    <citation type="submission" date="2022-04" db="EMBL/GenBank/DDBJ databases">
        <authorList>
            <person name="Friedrich I."/>
            <person name="Schneider D."/>
            <person name="Poehlein A."/>
            <person name="Hertel R."/>
            <person name="Daniel R."/>
        </authorList>
    </citation>
    <scope>NUCLEOTIDE SEQUENCE</scope>
</reference>
<evidence type="ECO:0000313" key="2">
    <source>
        <dbReference type="Proteomes" id="UP001055634"/>
    </source>
</evidence>
<keyword evidence="2" id="KW-1185">Reference proteome</keyword>
<accession>A0A9E7SQF4</accession>
<organism evidence="1 2">
    <name type="scientific">Brevundimonas phage vB_BpoS-Gurke</name>
    <dbReference type="NCBI Taxonomy" id="2948599"/>
    <lineage>
        <taxon>Viruses</taxon>
        <taxon>Duplodnaviria</taxon>
        <taxon>Heunggongvirae</taxon>
        <taxon>Uroviricota</taxon>
        <taxon>Caudoviricetes</taxon>
        <taxon>Jeanschmidtviridae</taxon>
        <taxon>Kikimoravirus</taxon>
        <taxon>Kikimoravirus gurke</taxon>
    </lineage>
</organism>
<sequence length="87" mass="9719">MKHYTFTARIGISRNHDSDTAWACLHLQGDVESRMEKARVVGVVQDVALTVTIRFTVTALTLARAEFQANAVAKTYGQVLSIKRERV</sequence>
<proteinExistence type="predicted"/>
<protein>
    <submittedName>
        <fullName evidence="1">Uncharacterized protein</fullName>
    </submittedName>
</protein>
<dbReference type="EMBL" id="ON529850">
    <property type="protein sequence ID" value="UTC28038.1"/>
    <property type="molecule type" value="Genomic_DNA"/>
</dbReference>